<protein>
    <recommendedName>
        <fullName evidence="5">ShKT domain-containing protein</fullName>
    </recommendedName>
</protein>
<feature type="transmembrane region" description="Helical" evidence="2">
    <location>
        <begin position="226"/>
        <end position="248"/>
    </location>
</feature>
<keyword evidence="4" id="KW-1185">Reference proteome</keyword>
<keyword evidence="2" id="KW-0472">Membrane</keyword>
<comment type="caution">
    <text evidence="3">The sequence shown here is derived from an EMBL/GenBank/DDBJ whole genome shotgun (WGS) entry which is preliminary data.</text>
</comment>
<feature type="compositionally biased region" description="Low complexity" evidence="1">
    <location>
        <begin position="376"/>
        <end position="394"/>
    </location>
</feature>
<evidence type="ECO:0000313" key="4">
    <source>
        <dbReference type="Proteomes" id="UP001516023"/>
    </source>
</evidence>
<keyword evidence="2" id="KW-0812">Transmembrane</keyword>
<sequence>MSRQPPRDLPAIPEVSTPHEIDDIDDNASKGSYAFTLDGVGFDEESGSILHTPPSLLVSPDRLTRRDEAELHKQTCRSLGIPYSGEMHMGSPRDSVESTSTASLAKNNVDNMYDVPLEGLVKQKESSTYNHNEVALSPLRGNGSGTFKNPRLITRAKLAEITSTYTNSMKELAVSISNKSKRFYANSKQKFLTQDGGRTDSSDVKKTLSFDPNEWYPRWIRDANPLMKLTASMAFLFLMLFVVVIVAVSKSNDHAGRVERSSSNVIDVGTLSSVLNVTGSDSTDKLSGTQASATSMPSYLPTFSPTISPSGIDEPNSCIDSPGTFKTSRGKSRMCSWLTSKHLERECGGGAKGPSELGSNCKYTCKEYNDCDKSTETPTKMPTTTKPTRIPTNKPTKRRRKNKTPNPTHEPSSISVIQQDITEEANNEENETIYFTDTNSKLRPCTWLDIRNPTQRTKRREDNCVKVTVQMLCPRSCADYAIPINTRTKEAAAVSVSPNVRSFDLVPQDECYDQSGYFLNEQNHPVKCSWLVDNTLDEAELSLRRQRNCGGSLTDLGKMCKTSCGTC</sequence>
<dbReference type="Proteomes" id="UP001516023">
    <property type="component" value="Unassembled WGS sequence"/>
</dbReference>
<organism evidence="3 4">
    <name type="scientific">Cyclotella cryptica</name>
    <dbReference type="NCBI Taxonomy" id="29204"/>
    <lineage>
        <taxon>Eukaryota</taxon>
        <taxon>Sar</taxon>
        <taxon>Stramenopiles</taxon>
        <taxon>Ochrophyta</taxon>
        <taxon>Bacillariophyta</taxon>
        <taxon>Coscinodiscophyceae</taxon>
        <taxon>Thalassiosirophycidae</taxon>
        <taxon>Stephanodiscales</taxon>
        <taxon>Stephanodiscaceae</taxon>
        <taxon>Cyclotella</taxon>
    </lineage>
</organism>
<evidence type="ECO:0000313" key="3">
    <source>
        <dbReference type="EMBL" id="KAL3802612.1"/>
    </source>
</evidence>
<keyword evidence="2" id="KW-1133">Transmembrane helix</keyword>
<name>A0ABD3QR75_9STRA</name>
<evidence type="ECO:0008006" key="5">
    <source>
        <dbReference type="Google" id="ProtNLM"/>
    </source>
</evidence>
<evidence type="ECO:0000256" key="1">
    <source>
        <dbReference type="SAM" id="MobiDB-lite"/>
    </source>
</evidence>
<dbReference type="EMBL" id="JABMIG020000018">
    <property type="protein sequence ID" value="KAL3802612.1"/>
    <property type="molecule type" value="Genomic_DNA"/>
</dbReference>
<accession>A0ABD3QR75</accession>
<reference evidence="3 4" key="1">
    <citation type="journal article" date="2020" name="G3 (Bethesda)">
        <title>Improved Reference Genome for Cyclotella cryptica CCMP332, a Model for Cell Wall Morphogenesis, Salinity Adaptation, and Lipid Production in Diatoms (Bacillariophyta).</title>
        <authorList>
            <person name="Roberts W.R."/>
            <person name="Downey K.M."/>
            <person name="Ruck E.C."/>
            <person name="Traller J.C."/>
            <person name="Alverson A.J."/>
        </authorList>
    </citation>
    <scope>NUCLEOTIDE SEQUENCE [LARGE SCALE GENOMIC DNA]</scope>
    <source>
        <strain evidence="3 4">CCMP332</strain>
    </source>
</reference>
<evidence type="ECO:0000256" key="2">
    <source>
        <dbReference type="SAM" id="Phobius"/>
    </source>
</evidence>
<gene>
    <name evidence="3" type="ORF">HJC23_011936</name>
</gene>
<feature type="region of interest" description="Disordered" evidence="1">
    <location>
        <begin position="374"/>
        <end position="414"/>
    </location>
</feature>
<dbReference type="AlphaFoldDB" id="A0ABD3QR75"/>
<feature type="region of interest" description="Disordered" evidence="1">
    <location>
        <begin position="1"/>
        <end position="27"/>
    </location>
</feature>
<proteinExistence type="predicted"/>